<dbReference type="SUPFAM" id="SSF53300">
    <property type="entry name" value="vWA-like"/>
    <property type="match status" value="1"/>
</dbReference>
<gene>
    <name evidence="3" type="ORF">M9Y10_042254</name>
</gene>
<dbReference type="PROSITE" id="PS50234">
    <property type="entry name" value="VWFA"/>
    <property type="match status" value="1"/>
</dbReference>
<accession>A0ABR2K6P0</accession>
<evidence type="ECO:0008006" key="5">
    <source>
        <dbReference type="Google" id="ProtNLM"/>
    </source>
</evidence>
<dbReference type="InterPro" id="IPR016135">
    <property type="entry name" value="UBQ-conjugating_enzyme/RWD"/>
</dbReference>
<keyword evidence="4" id="KW-1185">Reference proteome</keyword>
<dbReference type="InterPro" id="IPR002035">
    <property type="entry name" value="VWF_A"/>
</dbReference>
<dbReference type="Pfam" id="PF00179">
    <property type="entry name" value="UQ_con"/>
    <property type="match status" value="1"/>
</dbReference>
<feature type="domain" description="UBC core" evidence="1">
    <location>
        <begin position="705"/>
        <end position="852"/>
    </location>
</feature>
<proteinExistence type="predicted"/>
<protein>
    <recommendedName>
        <fullName evidence="5">UBC core domain-containing protein</fullName>
    </recommendedName>
</protein>
<dbReference type="EMBL" id="JAPFFF010000007">
    <property type="protein sequence ID" value="KAK8886784.1"/>
    <property type="molecule type" value="Genomic_DNA"/>
</dbReference>
<dbReference type="Gene3D" id="3.40.50.410">
    <property type="entry name" value="von Willebrand factor, type A domain"/>
    <property type="match status" value="1"/>
</dbReference>
<dbReference type="Pfam" id="PF00092">
    <property type="entry name" value="VWA"/>
    <property type="match status" value="1"/>
</dbReference>
<dbReference type="InterPro" id="IPR050113">
    <property type="entry name" value="Ub_conjugating_enzyme"/>
</dbReference>
<comment type="caution">
    <text evidence="3">The sequence shown here is derived from an EMBL/GenBank/DDBJ whole genome shotgun (WGS) entry which is preliminary data.</text>
</comment>
<evidence type="ECO:0000259" key="1">
    <source>
        <dbReference type="PROSITE" id="PS50127"/>
    </source>
</evidence>
<dbReference type="SUPFAM" id="SSF54495">
    <property type="entry name" value="UBC-like"/>
    <property type="match status" value="1"/>
</dbReference>
<evidence type="ECO:0000259" key="2">
    <source>
        <dbReference type="PROSITE" id="PS50234"/>
    </source>
</evidence>
<reference evidence="3 4" key="1">
    <citation type="submission" date="2024-04" db="EMBL/GenBank/DDBJ databases">
        <title>Tritrichomonas musculus Genome.</title>
        <authorList>
            <person name="Alves-Ferreira E."/>
            <person name="Grigg M."/>
            <person name="Lorenzi H."/>
            <person name="Galac M."/>
        </authorList>
    </citation>
    <scope>NUCLEOTIDE SEQUENCE [LARGE SCALE GENOMIC DNA]</scope>
    <source>
        <strain evidence="3 4">EAF2021</strain>
    </source>
</reference>
<dbReference type="CDD" id="cd00195">
    <property type="entry name" value="UBCc_UEV"/>
    <property type="match status" value="1"/>
</dbReference>
<dbReference type="CDD" id="cd00198">
    <property type="entry name" value="vWFA"/>
    <property type="match status" value="1"/>
</dbReference>
<feature type="domain" description="VWFA" evidence="2">
    <location>
        <begin position="465"/>
        <end position="623"/>
    </location>
</feature>
<dbReference type="SMART" id="SM00212">
    <property type="entry name" value="UBCc"/>
    <property type="match status" value="1"/>
</dbReference>
<dbReference type="PANTHER" id="PTHR24067">
    <property type="entry name" value="UBIQUITIN-CONJUGATING ENZYME E2"/>
    <property type="match status" value="1"/>
</dbReference>
<sequence length="863" mass="99868">MNNSISLNVSFEGQKPEKIIVSMNSTVDQFLDFIKKKLQNDDIKCIYFKGRQLNPNELLLNNIEDYLTDVYLATESLEQKEEDFKQKYDEYHSDYNSKYDSKFRIFTTASAISFLHGDKINLKLSYNYDEVLQEIKKLIDSFKINTIPKNYEAHIYLPGGIPFNDNHMTLSTFFSTKDIEKYRLYVVITRELGDFIDEEVTEPCNSSHFNKNMLSPLFESTETGLTQIASFLGYFYHGGIYSEFLLNVFAKITRFAPLITNLFRVIKNEKLNVLNIVSITGPLYMLFKSIVPKIEYENVFEYTFRIVSFVSLVIGVETLDLRIYDCDKEDQEGDDKKLVEYLKKEDQQDRVVIWESDINSYRFEGYNIDITDENFDNIDYVIRIVSKFIPVPPQSLKFVRYPTFVQCAKENEFLLFINHSDEGLVNIIDPKVGTVEQISIENLVIKTGNRDEEDHFSIINKNLVDQLTIICVDESLTQNQLVKEFLSKFVDQSTKLNDTSVYGLVTFGNKVQNDLEYFMISSQFIEKINRIEPVEKTLLLYDALNEALQLILKDLTDDDEENHEYMNAEFRVIVISNDGIDGNSTVSPVTIANNFINENVLIDTILVSDNKNTILPTLSKLTGGLCINIKDGLKFINQEGFINVKKRFRDLPFKGEVTEETFEKNKSFSYDKEVKSREMVIANSLFTLATPKLTNDFHKNRIKSLKIQRALDELKFIQMNPSNNFVIYSNIIAPDEWRIFIKGPAGSPFENKWLNCFMRLPNLYPIVPPSFSFLSIPFHPNVSCEGKISFGLVENSYKRELKIGFIIDGIVKLLGNPEEDFVVNREAYEMFKSDKNAFLDKQRKSETGKNDYNEYLGGMKVLK</sequence>
<evidence type="ECO:0000313" key="4">
    <source>
        <dbReference type="Proteomes" id="UP001470230"/>
    </source>
</evidence>
<dbReference type="PROSITE" id="PS50127">
    <property type="entry name" value="UBC_2"/>
    <property type="match status" value="1"/>
</dbReference>
<dbReference type="InterPro" id="IPR036465">
    <property type="entry name" value="vWFA_dom_sf"/>
</dbReference>
<dbReference type="Gene3D" id="3.10.110.10">
    <property type="entry name" value="Ubiquitin Conjugating Enzyme"/>
    <property type="match status" value="1"/>
</dbReference>
<organism evidence="3 4">
    <name type="scientific">Tritrichomonas musculus</name>
    <dbReference type="NCBI Taxonomy" id="1915356"/>
    <lineage>
        <taxon>Eukaryota</taxon>
        <taxon>Metamonada</taxon>
        <taxon>Parabasalia</taxon>
        <taxon>Tritrichomonadida</taxon>
        <taxon>Tritrichomonadidae</taxon>
        <taxon>Tritrichomonas</taxon>
    </lineage>
</organism>
<name>A0ABR2K6P0_9EUKA</name>
<dbReference type="Proteomes" id="UP001470230">
    <property type="component" value="Unassembled WGS sequence"/>
</dbReference>
<dbReference type="InterPro" id="IPR000608">
    <property type="entry name" value="UBC"/>
</dbReference>
<evidence type="ECO:0000313" key="3">
    <source>
        <dbReference type="EMBL" id="KAK8886784.1"/>
    </source>
</evidence>